<protein>
    <recommendedName>
        <fullName evidence="1">Zn(2)-C6 fungal-type domain-containing protein</fullName>
    </recommendedName>
</protein>
<evidence type="ECO:0000313" key="2">
    <source>
        <dbReference type="EMBL" id="TPX78725.1"/>
    </source>
</evidence>
<dbReference type="GO" id="GO:0008270">
    <property type="term" value="F:zinc ion binding"/>
    <property type="evidence" value="ECO:0007669"/>
    <property type="project" value="InterPro"/>
</dbReference>
<dbReference type="EMBL" id="QEAP01000001">
    <property type="protein sequence ID" value="TPX78725.1"/>
    <property type="molecule type" value="Genomic_DNA"/>
</dbReference>
<comment type="caution">
    <text evidence="2">The sequence shown here is derived from an EMBL/GenBank/DDBJ whole genome shotgun (WGS) entry which is preliminary data.</text>
</comment>
<dbReference type="Gene3D" id="4.10.240.10">
    <property type="entry name" value="Zn(2)-C6 fungal-type DNA-binding domain"/>
    <property type="match status" value="1"/>
</dbReference>
<dbReference type="InterPro" id="IPR001138">
    <property type="entry name" value="Zn2Cys6_DnaBD"/>
</dbReference>
<dbReference type="CDD" id="cd00067">
    <property type="entry name" value="GAL4"/>
    <property type="match status" value="1"/>
</dbReference>
<dbReference type="OrthoDB" id="2161042at2759"/>
<dbReference type="SMART" id="SM00066">
    <property type="entry name" value="GAL4"/>
    <property type="match status" value="1"/>
</dbReference>
<dbReference type="InterPro" id="IPR036864">
    <property type="entry name" value="Zn2-C6_fun-type_DNA-bd_sf"/>
</dbReference>
<dbReference type="SUPFAM" id="SSF57701">
    <property type="entry name" value="Zn2/Cys6 DNA-binding domain"/>
    <property type="match status" value="1"/>
</dbReference>
<keyword evidence="3" id="KW-1185">Reference proteome</keyword>
<dbReference type="AlphaFoldDB" id="A0A507FTQ9"/>
<feature type="domain" description="Zn(2)-C6 fungal-type" evidence="1">
    <location>
        <begin position="20"/>
        <end position="49"/>
    </location>
</feature>
<accession>A0A507FTQ9</accession>
<evidence type="ECO:0000259" key="1">
    <source>
        <dbReference type="PROSITE" id="PS50048"/>
    </source>
</evidence>
<dbReference type="PROSITE" id="PS00463">
    <property type="entry name" value="ZN2_CY6_FUNGAL_1"/>
    <property type="match status" value="1"/>
</dbReference>
<dbReference type="Proteomes" id="UP000320333">
    <property type="component" value="Unassembled WGS sequence"/>
</dbReference>
<reference evidence="2 3" key="1">
    <citation type="journal article" date="2019" name="Sci. Rep.">
        <title>Comparative genomics of chytrid fungi reveal insights into the obligate biotrophic and pathogenic lifestyle of Synchytrium endobioticum.</title>
        <authorList>
            <person name="van de Vossenberg B.T.L.H."/>
            <person name="Warris S."/>
            <person name="Nguyen H.D.T."/>
            <person name="van Gent-Pelzer M.P.E."/>
            <person name="Joly D.L."/>
            <person name="van de Geest H.C."/>
            <person name="Bonants P.J.M."/>
            <person name="Smith D.S."/>
            <person name="Levesque C.A."/>
            <person name="van der Lee T.A.J."/>
        </authorList>
    </citation>
    <scope>NUCLEOTIDE SEQUENCE [LARGE SCALE GENOMIC DNA]</scope>
    <source>
        <strain evidence="2 3">CBS 675.73</strain>
    </source>
</reference>
<evidence type="ECO:0000313" key="3">
    <source>
        <dbReference type="Proteomes" id="UP000320333"/>
    </source>
</evidence>
<dbReference type="PROSITE" id="PS50048">
    <property type="entry name" value="ZN2_CY6_FUNGAL_2"/>
    <property type="match status" value="1"/>
</dbReference>
<dbReference type="Pfam" id="PF00172">
    <property type="entry name" value="Zn_clus"/>
    <property type="match status" value="1"/>
</dbReference>
<organism evidence="2 3">
    <name type="scientific">Chytriomyces confervae</name>
    <dbReference type="NCBI Taxonomy" id="246404"/>
    <lineage>
        <taxon>Eukaryota</taxon>
        <taxon>Fungi</taxon>
        <taxon>Fungi incertae sedis</taxon>
        <taxon>Chytridiomycota</taxon>
        <taxon>Chytridiomycota incertae sedis</taxon>
        <taxon>Chytridiomycetes</taxon>
        <taxon>Chytridiales</taxon>
        <taxon>Chytriomycetaceae</taxon>
        <taxon>Chytriomyces</taxon>
    </lineage>
</organism>
<sequence>MQQQHPFPTQCISTNRRLKSCEPCRLQKKRCSQGEPCQRCLRAGVACNYTMNSTKSKAFFALKRSTNIKKSPELSLSSNAQMDAQVDAHATVQSDHNTKHTLSLMASSGTPQFRSLASPVPSRPASPASVIGWELPRESIEAIYSADQSHPPSSQSHANAVALDRMQISFLVQ</sequence>
<name>A0A507FTQ9_9FUNG</name>
<gene>
    <name evidence="2" type="ORF">CcCBS67573_g00002</name>
</gene>
<dbReference type="GO" id="GO:0000981">
    <property type="term" value="F:DNA-binding transcription factor activity, RNA polymerase II-specific"/>
    <property type="evidence" value="ECO:0007669"/>
    <property type="project" value="InterPro"/>
</dbReference>
<proteinExistence type="predicted"/>